<name>A0A816D4Q9_9BILA</name>
<dbReference type="Proteomes" id="UP000663870">
    <property type="component" value="Unassembled WGS sequence"/>
</dbReference>
<keyword evidence="3" id="KW-1185">Reference proteome</keyword>
<comment type="caution">
    <text evidence="2">The sequence shown here is derived from an EMBL/GenBank/DDBJ whole genome shotgun (WGS) entry which is preliminary data.</text>
</comment>
<evidence type="ECO:0000313" key="3">
    <source>
        <dbReference type="Proteomes" id="UP000663870"/>
    </source>
</evidence>
<organism evidence="2 3">
    <name type="scientific">Rotaria sordida</name>
    <dbReference type="NCBI Taxonomy" id="392033"/>
    <lineage>
        <taxon>Eukaryota</taxon>
        <taxon>Metazoa</taxon>
        <taxon>Spiralia</taxon>
        <taxon>Gnathifera</taxon>
        <taxon>Rotifera</taxon>
        <taxon>Eurotatoria</taxon>
        <taxon>Bdelloidea</taxon>
        <taxon>Philodinida</taxon>
        <taxon>Philodinidae</taxon>
        <taxon>Rotaria</taxon>
    </lineage>
</organism>
<dbReference type="AlphaFoldDB" id="A0A816D4Q9"/>
<evidence type="ECO:0000313" key="2">
    <source>
        <dbReference type="EMBL" id="CAF1630960.1"/>
    </source>
</evidence>
<reference evidence="2" key="1">
    <citation type="submission" date="2021-02" db="EMBL/GenBank/DDBJ databases">
        <authorList>
            <person name="Nowell W R."/>
        </authorList>
    </citation>
    <scope>NUCLEOTIDE SEQUENCE</scope>
</reference>
<dbReference type="InterPro" id="IPR011990">
    <property type="entry name" value="TPR-like_helical_dom_sf"/>
</dbReference>
<feature type="compositionally biased region" description="Polar residues" evidence="1">
    <location>
        <begin position="87"/>
        <end position="104"/>
    </location>
</feature>
<dbReference type="Gene3D" id="1.25.40.10">
    <property type="entry name" value="Tetratricopeptide repeat domain"/>
    <property type="match status" value="1"/>
</dbReference>
<dbReference type="SUPFAM" id="SSF48452">
    <property type="entry name" value="TPR-like"/>
    <property type="match status" value="1"/>
</dbReference>
<evidence type="ECO:0000256" key="1">
    <source>
        <dbReference type="SAM" id="MobiDB-lite"/>
    </source>
</evidence>
<gene>
    <name evidence="2" type="ORF">JXQ802_LOCUS51792</name>
</gene>
<proteinExistence type="predicted"/>
<sequence>SKKDPFDLATSSINLARIFYLRRKFSKALSFYTKPLEVYQKTMRSNDPRIGKLHEDIGDVYRKWKKFHTAAISYHRAAEVLGRTMEDINSSQTASPDRQRSSITVDPPSLPNFPEKSLSKDPPITIVIGQF</sequence>
<accession>A0A816D4Q9</accession>
<feature type="region of interest" description="Disordered" evidence="1">
    <location>
        <begin position="87"/>
        <end position="118"/>
    </location>
</feature>
<protein>
    <submittedName>
        <fullName evidence="2">Uncharacterized protein</fullName>
    </submittedName>
</protein>
<feature type="non-terminal residue" evidence="2">
    <location>
        <position position="1"/>
    </location>
</feature>
<dbReference type="EMBL" id="CAJNOL010007750">
    <property type="protein sequence ID" value="CAF1630960.1"/>
    <property type="molecule type" value="Genomic_DNA"/>
</dbReference>